<dbReference type="AlphaFoldDB" id="A0AAV5ULK7"/>
<dbReference type="InterPro" id="IPR002213">
    <property type="entry name" value="UDP_glucos_trans"/>
</dbReference>
<dbReference type="Proteomes" id="UP001432027">
    <property type="component" value="Unassembled WGS sequence"/>
</dbReference>
<comment type="caution">
    <text evidence="8">The sequence shown here is derived from an EMBL/GenBank/DDBJ whole genome shotgun (WGS) entry which is preliminary data.</text>
</comment>
<organism evidence="8 9">
    <name type="scientific">Pristionchus entomophagus</name>
    <dbReference type="NCBI Taxonomy" id="358040"/>
    <lineage>
        <taxon>Eukaryota</taxon>
        <taxon>Metazoa</taxon>
        <taxon>Ecdysozoa</taxon>
        <taxon>Nematoda</taxon>
        <taxon>Chromadorea</taxon>
        <taxon>Rhabditida</taxon>
        <taxon>Rhabditina</taxon>
        <taxon>Diplogasteromorpha</taxon>
        <taxon>Diplogasteroidea</taxon>
        <taxon>Neodiplogasteridae</taxon>
        <taxon>Pristionchus</taxon>
    </lineage>
</organism>
<protein>
    <recommendedName>
        <fullName evidence="2">glucuronosyltransferase</fullName>
        <ecNumber evidence="2">2.4.1.17</ecNumber>
    </recommendedName>
</protein>
<evidence type="ECO:0000313" key="8">
    <source>
        <dbReference type="EMBL" id="GMT08006.1"/>
    </source>
</evidence>
<feature type="non-terminal residue" evidence="8">
    <location>
        <position position="99"/>
    </location>
</feature>
<dbReference type="InterPro" id="IPR050271">
    <property type="entry name" value="UDP-glycosyltransferase"/>
</dbReference>
<keyword evidence="5 7" id="KW-0732">Signal</keyword>
<evidence type="ECO:0000313" key="9">
    <source>
        <dbReference type="Proteomes" id="UP001432027"/>
    </source>
</evidence>
<gene>
    <name evidence="8" type="ORF">PENTCL1PPCAC_30180</name>
</gene>
<comment type="similarity">
    <text evidence="1">Belongs to the UDP-glycosyltransferase family.</text>
</comment>
<dbReference type="PANTHER" id="PTHR48043:SF145">
    <property type="entry name" value="FI06409P-RELATED"/>
    <property type="match status" value="1"/>
</dbReference>
<dbReference type="GO" id="GO:0015020">
    <property type="term" value="F:glucuronosyltransferase activity"/>
    <property type="evidence" value="ECO:0007669"/>
    <property type="project" value="UniProtKB-EC"/>
</dbReference>
<keyword evidence="9" id="KW-1185">Reference proteome</keyword>
<evidence type="ECO:0000256" key="6">
    <source>
        <dbReference type="ARBA" id="ARBA00047475"/>
    </source>
</evidence>
<reference evidence="8" key="1">
    <citation type="submission" date="2023-10" db="EMBL/GenBank/DDBJ databases">
        <title>Genome assembly of Pristionchus species.</title>
        <authorList>
            <person name="Yoshida K."/>
            <person name="Sommer R.J."/>
        </authorList>
    </citation>
    <scope>NUCLEOTIDE SEQUENCE</scope>
    <source>
        <strain evidence="8">RS0144</strain>
    </source>
</reference>
<dbReference type="Pfam" id="PF00201">
    <property type="entry name" value="UDPGT"/>
    <property type="match status" value="1"/>
</dbReference>
<evidence type="ECO:0000256" key="7">
    <source>
        <dbReference type="SAM" id="SignalP"/>
    </source>
</evidence>
<dbReference type="PANTHER" id="PTHR48043">
    <property type="entry name" value="EG:EG0003.4 PROTEIN-RELATED"/>
    <property type="match status" value="1"/>
</dbReference>
<name>A0AAV5ULK7_9BILA</name>
<keyword evidence="3" id="KW-0328">Glycosyltransferase</keyword>
<evidence type="ECO:0000256" key="5">
    <source>
        <dbReference type="ARBA" id="ARBA00022729"/>
    </source>
</evidence>
<evidence type="ECO:0000256" key="3">
    <source>
        <dbReference type="ARBA" id="ARBA00022676"/>
    </source>
</evidence>
<feature type="signal peptide" evidence="7">
    <location>
        <begin position="1"/>
        <end position="26"/>
    </location>
</feature>
<evidence type="ECO:0000256" key="4">
    <source>
        <dbReference type="ARBA" id="ARBA00022679"/>
    </source>
</evidence>
<accession>A0AAV5ULK7</accession>
<comment type="catalytic activity">
    <reaction evidence="6">
        <text>glucuronate acceptor + UDP-alpha-D-glucuronate = acceptor beta-D-glucuronoside + UDP + H(+)</text>
        <dbReference type="Rhea" id="RHEA:21032"/>
        <dbReference type="ChEBI" id="CHEBI:15378"/>
        <dbReference type="ChEBI" id="CHEBI:58052"/>
        <dbReference type="ChEBI" id="CHEBI:58223"/>
        <dbReference type="ChEBI" id="CHEBI:132367"/>
        <dbReference type="ChEBI" id="CHEBI:132368"/>
        <dbReference type="EC" id="2.4.1.17"/>
    </reaction>
</comment>
<evidence type="ECO:0000256" key="1">
    <source>
        <dbReference type="ARBA" id="ARBA00009995"/>
    </source>
</evidence>
<feature type="non-terminal residue" evidence="8">
    <location>
        <position position="1"/>
    </location>
</feature>
<keyword evidence="4" id="KW-0808">Transferase</keyword>
<dbReference type="SUPFAM" id="SSF53756">
    <property type="entry name" value="UDP-Glycosyltransferase/glycogen phosphorylase"/>
    <property type="match status" value="1"/>
</dbReference>
<evidence type="ECO:0000256" key="2">
    <source>
        <dbReference type="ARBA" id="ARBA00012544"/>
    </source>
</evidence>
<dbReference type="Gene3D" id="3.40.50.2000">
    <property type="entry name" value="Glycogen Phosphorylase B"/>
    <property type="match status" value="1"/>
</dbReference>
<feature type="chain" id="PRO_5043495786" description="glucuronosyltransferase" evidence="7">
    <location>
        <begin position="27"/>
        <end position="99"/>
    </location>
</feature>
<sequence length="99" mass="10902">SLPQVFIAQNMRSFLSFIALLCDVEAAKIAVFLSPSIASGTPLITVPLFGDQFRNSRLAEYRGFGVRVDKTSMDFETLNGALHTILNNSSYEKSAQSLR</sequence>
<proteinExistence type="inferred from homology"/>
<dbReference type="EMBL" id="BTSX01000006">
    <property type="protein sequence ID" value="GMT08006.1"/>
    <property type="molecule type" value="Genomic_DNA"/>
</dbReference>
<dbReference type="EC" id="2.4.1.17" evidence="2"/>